<feature type="domain" description="SHOCT" evidence="1">
    <location>
        <begin position="14"/>
        <end position="39"/>
    </location>
</feature>
<evidence type="ECO:0000313" key="3">
    <source>
        <dbReference type="Proteomes" id="UP000826616"/>
    </source>
</evidence>
<reference evidence="2 3" key="1">
    <citation type="submission" date="2021-08" db="EMBL/GenBank/DDBJ databases">
        <title>Complete genome sequence of the strain Aneurinibacillus thermoaerophilus CCM 8960.</title>
        <authorList>
            <person name="Musilova J."/>
            <person name="Kourilova X."/>
            <person name="Pernicova I."/>
            <person name="Bezdicek M."/>
            <person name="Lengerova M."/>
            <person name="Obruca S."/>
            <person name="Sedlar K."/>
        </authorList>
    </citation>
    <scope>NUCLEOTIDE SEQUENCE [LARGE SCALE GENOMIC DNA]</scope>
    <source>
        <strain evidence="2 3">CCM 8960</strain>
    </source>
</reference>
<dbReference type="RefSeq" id="WP_139184963.1">
    <property type="nucleotide sequence ID" value="NZ_CP080764.1"/>
</dbReference>
<name>A0ABX8YET5_ANETH</name>
<dbReference type="GeneID" id="97141228"/>
<evidence type="ECO:0000259" key="1">
    <source>
        <dbReference type="Pfam" id="PF09851"/>
    </source>
</evidence>
<keyword evidence="3" id="KW-1185">Reference proteome</keyword>
<gene>
    <name evidence="2" type="ORF">K3F53_07595</name>
</gene>
<dbReference type="Proteomes" id="UP000826616">
    <property type="component" value="Chromosome"/>
</dbReference>
<dbReference type="Pfam" id="PF09851">
    <property type="entry name" value="SHOCT"/>
    <property type="match status" value="1"/>
</dbReference>
<organism evidence="2 3">
    <name type="scientific">Aneurinibacillus thermoaerophilus</name>
    <dbReference type="NCBI Taxonomy" id="143495"/>
    <lineage>
        <taxon>Bacteria</taxon>
        <taxon>Bacillati</taxon>
        <taxon>Bacillota</taxon>
        <taxon>Bacilli</taxon>
        <taxon>Bacillales</taxon>
        <taxon>Paenibacillaceae</taxon>
        <taxon>Aneurinibacillus group</taxon>
        <taxon>Aneurinibacillus</taxon>
    </lineage>
</organism>
<accession>A0ABX8YET5</accession>
<evidence type="ECO:0000313" key="2">
    <source>
        <dbReference type="EMBL" id="QYY44036.1"/>
    </source>
</evidence>
<protein>
    <submittedName>
        <fullName evidence="2">SHOCT domain-containing protein</fullName>
    </submittedName>
</protein>
<dbReference type="InterPro" id="IPR018649">
    <property type="entry name" value="SHOCT"/>
</dbReference>
<proteinExistence type="predicted"/>
<sequence length="44" mass="5101">MESLAEGKSSIEHAIHIAGERFAKGEISEKEYERILNRLREDEK</sequence>
<dbReference type="EMBL" id="CP080764">
    <property type="protein sequence ID" value="QYY44036.1"/>
    <property type="molecule type" value="Genomic_DNA"/>
</dbReference>